<keyword evidence="2" id="KW-1185">Reference proteome</keyword>
<proteinExistence type="predicted"/>
<comment type="caution">
    <text evidence="1">The sequence shown here is derived from an EMBL/GenBank/DDBJ whole genome shotgun (WGS) entry which is preliminary data.</text>
</comment>
<name>A0AAQ4EDE7_AMBAM</name>
<reference evidence="1 2" key="1">
    <citation type="journal article" date="2023" name="Arcadia Sci">
        <title>De novo assembly of a long-read Amblyomma americanum tick genome.</title>
        <authorList>
            <person name="Chou S."/>
            <person name="Poskanzer K.E."/>
            <person name="Rollins M."/>
            <person name="Thuy-Boun P.S."/>
        </authorList>
    </citation>
    <scope>NUCLEOTIDE SEQUENCE [LARGE SCALE GENOMIC DNA]</scope>
    <source>
        <strain evidence="1">F_SG_1</strain>
        <tissue evidence="1">Salivary glands</tissue>
    </source>
</reference>
<dbReference type="EMBL" id="JARKHS020017955">
    <property type="protein sequence ID" value="KAK8772694.1"/>
    <property type="molecule type" value="Genomic_DNA"/>
</dbReference>
<sequence length="86" mass="8833">MTAGLPEGTTTIASSRVRTGMPEAATIAYPIATIVLTGMPATTISVFVPVTMQDLSTPAGRQPAFLCHAAALRTHVRGHLEAAGTT</sequence>
<dbReference type="AlphaFoldDB" id="A0AAQ4EDE7"/>
<accession>A0AAQ4EDE7</accession>
<organism evidence="1 2">
    <name type="scientific">Amblyomma americanum</name>
    <name type="common">Lone star tick</name>
    <dbReference type="NCBI Taxonomy" id="6943"/>
    <lineage>
        <taxon>Eukaryota</taxon>
        <taxon>Metazoa</taxon>
        <taxon>Ecdysozoa</taxon>
        <taxon>Arthropoda</taxon>
        <taxon>Chelicerata</taxon>
        <taxon>Arachnida</taxon>
        <taxon>Acari</taxon>
        <taxon>Parasitiformes</taxon>
        <taxon>Ixodida</taxon>
        <taxon>Ixodoidea</taxon>
        <taxon>Ixodidae</taxon>
        <taxon>Amblyomminae</taxon>
        <taxon>Amblyomma</taxon>
    </lineage>
</organism>
<evidence type="ECO:0000313" key="2">
    <source>
        <dbReference type="Proteomes" id="UP001321473"/>
    </source>
</evidence>
<dbReference type="Proteomes" id="UP001321473">
    <property type="component" value="Unassembled WGS sequence"/>
</dbReference>
<protein>
    <submittedName>
        <fullName evidence="1">Uncharacterized protein</fullName>
    </submittedName>
</protein>
<evidence type="ECO:0000313" key="1">
    <source>
        <dbReference type="EMBL" id="KAK8772694.1"/>
    </source>
</evidence>
<gene>
    <name evidence="1" type="ORF">V5799_024061</name>
</gene>